<dbReference type="PANTHER" id="PTHR33706">
    <property type="entry name" value="MORN VARIANT REPEAT PROTEIN"/>
    <property type="match status" value="1"/>
</dbReference>
<sequence length="298" mass="35102">MENGLNIKQNLVSIKQSLSISFSQVIYVGQYRYGQKYDQWIAMYREHSQTEYQIVQISHPYKSVEEESIMKKEKSMESGMSYLQITELILLENIMDYMKMDRNKESGISSLKIKECKIFQPICKSGGGDYNNDGVKTGKWIELMDNFYRQCYVSKYFSQSQVIYVGMYQGGRKIGQWQTLYRWNQANQFTEIGGGLYDKNGQKKGNWIDIHEQFWNWMQVKFRGGYYKGLKVGIWDTIYDEKAIGGGLYNQDEIKTGKWIELAENYNKYLFALVRQEFVQQLLQVNISQEQNQEDGIF</sequence>
<dbReference type="KEGG" id="ptm:GSPATT00007937001"/>
<proteinExistence type="predicted"/>
<dbReference type="RefSeq" id="XP_001438788.1">
    <property type="nucleotide sequence ID" value="XM_001438751.1"/>
</dbReference>
<dbReference type="Proteomes" id="UP000000600">
    <property type="component" value="Unassembled WGS sequence"/>
</dbReference>
<name>A0CKS4_PARTE</name>
<dbReference type="GeneID" id="5024586"/>
<dbReference type="AlphaFoldDB" id="A0CKS4"/>
<evidence type="ECO:0000313" key="1">
    <source>
        <dbReference type="EMBL" id="CAK71391.1"/>
    </source>
</evidence>
<keyword evidence="2" id="KW-1185">Reference proteome</keyword>
<accession>A0CKS4</accession>
<organism evidence="1 2">
    <name type="scientific">Paramecium tetraurelia</name>
    <dbReference type="NCBI Taxonomy" id="5888"/>
    <lineage>
        <taxon>Eukaryota</taxon>
        <taxon>Sar</taxon>
        <taxon>Alveolata</taxon>
        <taxon>Ciliophora</taxon>
        <taxon>Intramacronucleata</taxon>
        <taxon>Oligohymenophorea</taxon>
        <taxon>Peniculida</taxon>
        <taxon>Parameciidae</taxon>
        <taxon>Paramecium</taxon>
    </lineage>
</organism>
<protein>
    <submittedName>
        <fullName evidence="1">Uncharacterized protein</fullName>
    </submittedName>
</protein>
<gene>
    <name evidence="1" type="ORF">GSPATT00007937001</name>
</gene>
<dbReference type="OrthoDB" id="298777at2759"/>
<evidence type="ECO:0000313" key="2">
    <source>
        <dbReference type="Proteomes" id="UP000000600"/>
    </source>
</evidence>
<reference evidence="1 2" key="1">
    <citation type="journal article" date="2006" name="Nature">
        <title>Global trends of whole-genome duplications revealed by the ciliate Paramecium tetraurelia.</title>
        <authorList>
            <consortium name="Genoscope"/>
            <person name="Aury J.-M."/>
            <person name="Jaillon O."/>
            <person name="Duret L."/>
            <person name="Noel B."/>
            <person name="Jubin C."/>
            <person name="Porcel B.M."/>
            <person name="Segurens B."/>
            <person name="Daubin V."/>
            <person name="Anthouard V."/>
            <person name="Aiach N."/>
            <person name="Arnaiz O."/>
            <person name="Billaut A."/>
            <person name="Beisson J."/>
            <person name="Blanc I."/>
            <person name="Bouhouche K."/>
            <person name="Camara F."/>
            <person name="Duharcourt S."/>
            <person name="Guigo R."/>
            <person name="Gogendeau D."/>
            <person name="Katinka M."/>
            <person name="Keller A.-M."/>
            <person name="Kissmehl R."/>
            <person name="Klotz C."/>
            <person name="Koll F."/>
            <person name="Le Moue A."/>
            <person name="Lepere C."/>
            <person name="Malinsky S."/>
            <person name="Nowacki M."/>
            <person name="Nowak J.K."/>
            <person name="Plattner H."/>
            <person name="Poulain J."/>
            <person name="Ruiz F."/>
            <person name="Serrano V."/>
            <person name="Zagulski M."/>
            <person name="Dessen P."/>
            <person name="Betermier M."/>
            <person name="Weissenbach J."/>
            <person name="Scarpelli C."/>
            <person name="Schachter V."/>
            <person name="Sperling L."/>
            <person name="Meyer E."/>
            <person name="Cohen J."/>
            <person name="Wincker P."/>
        </authorList>
    </citation>
    <scope>NUCLEOTIDE SEQUENCE [LARGE SCALE GENOMIC DNA]</scope>
    <source>
        <strain evidence="1 2">Stock d4-2</strain>
    </source>
</reference>
<dbReference type="HOGENOM" id="CLU_935252_0_0_1"/>
<dbReference type="InParanoid" id="A0CKS4"/>
<dbReference type="PANTHER" id="PTHR33706:SF1">
    <property type="entry name" value="TPR REPEAT PROTEIN"/>
    <property type="match status" value="1"/>
</dbReference>
<dbReference type="EMBL" id="CT868097">
    <property type="protein sequence ID" value="CAK71391.1"/>
    <property type="molecule type" value="Genomic_DNA"/>
</dbReference>